<name>A0AAE3EAQ2_9FIRM</name>
<evidence type="ECO:0000256" key="1">
    <source>
        <dbReference type="ARBA" id="ARBA00022793"/>
    </source>
</evidence>
<accession>A0AAE3EAQ2</accession>
<comment type="caution">
    <text evidence="5">The sequence shown here is derived from an EMBL/GenBank/DDBJ whole genome shotgun (WGS) entry which is preliminary data.</text>
</comment>
<keyword evidence="3" id="KW-0456">Lyase</keyword>
<keyword evidence="4" id="KW-0670">Pyruvate</keyword>
<organism evidence="5 6">
    <name type="scientific">Hominifimenecus microfluidus</name>
    <dbReference type="NCBI Taxonomy" id="2885348"/>
    <lineage>
        <taxon>Bacteria</taxon>
        <taxon>Bacillati</taxon>
        <taxon>Bacillota</taxon>
        <taxon>Clostridia</taxon>
        <taxon>Lachnospirales</taxon>
        <taxon>Lachnospiraceae</taxon>
        <taxon>Hominifimenecus</taxon>
    </lineage>
</organism>
<keyword evidence="6" id="KW-1185">Reference proteome</keyword>
<keyword evidence="1" id="KW-0210">Decarboxylase</keyword>
<dbReference type="EMBL" id="JAJEQR010000023">
    <property type="protein sequence ID" value="MCC2231184.1"/>
    <property type="molecule type" value="Genomic_DNA"/>
</dbReference>
<evidence type="ECO:0000313" key="5">
    <source>
        <dbReference type="EMBL" id="MCC2231184.1"/>
    </source>
</evidence>
<dbReference type="Proteomes" id="UP001198182">
    <property type="component" value="Unassembled WGS sequence"/>
</dbReference>
<dbReference type="InterPro" id="IPR003817">
    <property type="entry name" value="PS_Dcarbxylase"/>
</dbReference>
<dbReference type="RefSeq" id="WP_308453705.1">
    <property type="nucleotide sequence ID" value="NZ_JAJEQR010000023.1"/>
</dbReference>
<dbReference type="GO" id="GO:0008654">
    <property type="term" value="P:phospholipid biosynthetic process"/>
    <property type="evidence" value="ECO:0007669"/>
    <property type="project" value="InterPro"/>
</dbReference>
<evidence type="ECO:0000313" key="6">
    <source>
        <dbReference type="Proteomes" id="UP001198182"/>
    </source>
</evidence>
<dbReference type="AlphaFoldDB" id="A0AAE3EAQ2"/>
<gene>
    <name evidence="5" type="ORF">LKD81_09295</name>
</gene>
<proteinExistence type="predicted"/>
<protein>
    <submittedName>
        <fullName evidence="5">Phosphatidylserine decarboxylase</fullName>
    </submittedName>
</protein>
<dbReference type="GO" id="GO:0004609">
    <property type="term" value="F:phosphatidylserine decarboxylase activity"/>
    <property type="evidence" value="ECO:0007669"/>
    <property type="project" value="InterPro"/>
</dbReference>
<evidence type="ECO:0000256" key="2">
    <source>
        <dbReference type="ARBA" id="ARBA00023145"/>
    </source>
</evidence>
<reference evidence="5" key="1">
    <citation type="submission" date="2021-10" db="EMBL/GenBank/DDBJ databases">
        <title>Anaerobic single-cell dispensing facilitates the cultivation of human gut bacteria.</title>
        <authorList>
            <person name="Afrizal A."/>
        </authorList>
    </citation>
    <scope>NUCLEOTIDE SEQUENCE</scope>
    <source>
        <strain evidence="5">CLA-AA-H215</strain>
    </source>
</reference>
<dbReference type="Pfam" id="PF02666">
    <property type="entry name" value="PS_Dcarbxylase"/>
    <property type="match status" value="1"/>
</dbReference>
<keyword evidence="2" id="KW-0865">Zymogen</keyword>
<evidence type="ECO:0000256" key="4">
    <source>
        <dbReference type="ARBA" id="ARBA00023317"/>
    </source>
</evidence>
<dbReference type="PANTHER" id="PTHR10067">
    <property type="entry name" value="PHOSPHATIDYLSERINE DECARBOXYLASE"/>
    <property type="match status" value="1"/>
</dbReference>
<dbReference type="PANTHER" id="PTHR10067:SF17">
    <property type="entry name" value="PHOSPHATIDYLSERINE DECARBOXYLASE PROENZYME 2"/>
    <property type="match status" value="1"/>
</dbReference>
<sequence length="272" mass="31485">MLTCLYHTCIGRFILKFLTWPPLSRLVGRFLDTRLSRRLIPGFIRRNHLSMNDFIVEDWPSFNAFFTRKIRPEARPVDFSPEALISPCDGLLRVYPVREGVVVPVKDVPYSLDALLRNRALAKAYEGGMCLVFRLTPSHYHRYVYPDEGYKSRNVFLPGVLHTVQPIATEAVSVYRENCREYTLLHTEHFGTITFMEVGAMMVGRICNYQEEGHFRKGEEKGRFEFGGSTIVLLVQKDKVKLRSDWKESLMQEQEVPVHMGERVGRAINLVK</sequence>
<evidence type="ECO:0000256" key="3">
    <source>
        <dbReference type="ARBA" id="ARBA00023239"/>
    </source>
</evidence>